<dbReference type="AlphaFoldDB" id="A0A6A4IFR5"/>
<dbReference type="GO" id="GO:0003713">
    <property type="term" value="F:transcription coactivator activity"/>
    <property type="evidence" value="ECO:0007669"/>
    <property type="project" value="InterPro"/>
</dbReference>
<gene>
    <name evidence="1" type="ORF">BT96DRAFT_1012971</name>
</gene>
<dbReference type="InterPro" id="IPR038212">
    <property type="entry name" value="TF_EnY2_sf"/>
</dbReference>
<accession>A0A6A4IFR5</accession>
<dbReference type="EMBL" id="ML769388">
    <property type="protein sequence ID" value="KAE9409419.1"/>
    <property type="molecule type" value="Genomic_DNA"/>
</dbReference>
<keyword evidence="2" id="KW-1185">Reference proteome</keyword>
<proteinExistence type="predicted"/>
<dbReference type="Gene3D" id="1.10.246.140">
    <property type="match status" value="1"/>
</dbReference>
<organism evidence="1 2">
    <name type="scientific">Gymnopus androsaceus JB14</name>
    <dbReference type="NCBI Taxonomy" id="1447944"/>
    <lineage>
        <taxon>Eukaryota</taxon>
        <taxon>Fungi</taxon>
        <taxon>Dikarya</taxon>
        <taxon>Basidiomycota</taxon>
        <taxon>Agaricomycotina</taxon>
        <taxon>Agaricomycetes</taxon>
        <taxon>Agaricomycetidae</taxon>
        <taxon>Agaricales</taxon>
        <taxon>Marasmiineae</taxon>
        <taxon>Omphalotaceae</taxon>
        <taxon>Gymnopus</taxon>
    </lineage>
</organism>
<reference evidence="1" key="1">
    <citation type="journal article" date="2019" name="Environ. Microbiol.">
        <title>Fungal ecological strategies reflected in gene transcription - a case study of two litter decomposers.</title>
        <authorList>
            <person name="Barbi F."/>
            <person name="Kohler A."/>
            <person name="Barry K."/>
            <person name="Baskaran P."/>
            <person name="Daum C."/>
            <person name="Fauchery L."/>
            <person name="Ihrmark K."/>
            <person name="Kuo A."/>
            <person name="LaButti K."/>
            <person name="Lipzen A."/>
            <person name="Morin E."/>
            <person name="Grigoriev I.V."/>
            <person name="Henrissat B."/>
            <person name="Lindahl B."/>
            <person name="Martin F."/>
        </authorList>
    </citation>
    <scope>NUCLEOTIDE SEQUENCE</scope>
    <source>
        <strain evidence="1">JB14</strain>
    </source>
</reference>
<evidence type="ECO:0000313" key="2">
    <source>
        <dbReference type="Proteomes" id="UP000799118"/>
    </source>
</evidence>
<evidence type="ECO:0008006" key="3">
    <source>
        <dbReference type="Google" id="ProtNLM"/>
    </source>
</evidence>
<dbReference type="Pfam" id="PF10163">
    <property type="entry name" value="EnY2"/>
    <property type="match status" value="1"/>
</dbReference>
<protein>
    <recommendedName>
        <fullName evidence="3">Transcription and mRNA export factor SUS1</fullName>
    </recommendedName>
</protein>
<dbReference type="InterPro" id="IPR018783">
    <property type="entry name" value="TF_ENY2"/>
</dbReference>
<sequence>MADVDAFYRKIKLRLIESGEWDRMKATIGPKLNESGWLDDIKHKGVDRAHEMDQLSFQTLFEEMSTAGHVGLPLVVRREVQALIREYLEKQFE</sequence>
<dbReference type="GO" id="GO:0000124">
    <property type="term" value="C:SAGA complex"/>
    <property type="evidence" value="ECO:0007669"/>
    <property type="project" value="InterPro"/>
</dbReference>
<evidence type="ECO:0000313" key="1">
    <source>
        <dbReference type="EMBL" id="KAE9409419.1"/>
    </source>
</evidence>
<name>A0A6A4IFR5_9AGAR</name>
<dbReference type="Proteomes" id="UP000799118">
    <property type="component" value="Unassembled WGS sequence"/>
</dbReference>
<dbReference type="OrthoDB" id="6221744at2759"/>
<dbReference type="GO" id="GO:0006406">
    <property type="term" value="P:mRNA export from nucleus"/>
    <property type="evidence" value="ECO:0007669"/>
    <property type="project" value="InterPro"/>
</dbReference>
<dbReference type="GO" id="GO:0005643">
    <property type="term" value="C:nuclear pore"/>
    <property type="evidence" value="ECO:0007669"/>
    <property type="project" value="InterPro"/>
</dbReference>